<comment type="catalytic activity">
    <reaction evidence="7">
        <text>a lipid X + a UDP-2-N,3-O-bis[(3R)-3-hydroxyacyl]-alpha-D-glucosamine = a lipid A disaccharide + UDP + H(+)</text>
        <dbReference type="Rhea" id="RHEA:67828"/>
        <dbReference type="ChEBI" id="CHEBI:15378"/>
        <dbReference type="ChEBI" id="CHEBI:58223"/>
        <dbReference type="ChEBI" id="CHEBI:137748"/>
        <dbReference type="ChEBI" id="CHEBI:176338"/>
        <dbReference type="ChEBI" id="CHEBI:176343"/>
        <dbReference type="EC" id="2.4.1.182"/>
    </reaction>
</comment>
<evidence type="ECO:0000256" key="4">
    <source>
        <dbReference type="ARBA" id="ARBA00022676"/>
    </source>
</evidence>
<reference evidence="8" key="1">
    <citation type="submission" date="2018-05" db="EMBL/GenBank/DDBJ databases">
        <authorList>
            <person name="Lanie J.A."/>
            <person name="Ng W.-L."/>
            <person name="Kazmierczak K.M."/>
            <person name="Andrzejewski T.M."/>
            <person name="Davidsen T.M."/>
            <person name="Wayne K.J."/>
            <person name="Tettelin H."/>
            <person name="Glass J.I."/>
            <person name="Rusch D."/>
            <person name="Podicherti R."/>
            <person name="Tsui H.-C.T."/>
            <person name="Winkler M.E."/>
        </authorList>
    </citation>
    <scope>NUCLEOTIDE SEQUENCE</scope>
</reference>
<dbReference type="GO" id="GO:0008915">
    <property type="term" value="F:lipid-A-disaccharide synthase activity"/>
    <property type="evidence" value="ECO:0007669"/>
    <property type="project" value="UniProtKB-EC"/>
</dbReference>
<dbReference type="PANTHER" id="PTHR30372">
    <property type="entry name" value="LIPID-A-DISACCHARIDE SYNTHASE"/>
    <property type="match status" value="1"/>
</dbReference>
<dbReference type="EC" id="2.4.1.182" evidence="1"/>
<evidence type="ECO:0000256" key="1">
    <source>
        <dbReference type="ARBA" id="ARBA00012687"/>
    </source>
</evidence>
<dbReference type="AlphaFoldDB" id="A0A382C2C2"/>
<sequence>MCVGGEYLKALDIKSLYDLKEVTYLGFTKVLLNIFKIKKKINETVDQIIKFNPDILFSVDSPDFTLRVAKKVKKLKPNIKTIHFVAPQVWVWREHRVKELKPFLDHILLLFPFEKKYFDKENIQSTFTGHPLLEDQGKSKVDISQIIKDNKKIFSIYPGSRLSEINVLTPILFEFVKMMNEKYKDLFFVFHSTKEHVQLIQDLLLKEGFKNCGAIGDEKVKSHILKSSMFAVAKSGTISLEICNAKIPSIIIYKMG</sequence>
<organism evidence="8">
    <name type="scientific">marine metagenome</name>
    <dbReference type="NCBI Taxonomy" id="408172"/>
    <lineage>
        <taxon>unclassified sequences</taxon>
        <taxon>metagenomes</taxon>
        <taxon>ecological metagenomes</taxon>
    </lineage>
</organism>
<keyword evidence="5" id="KW-0808">Transferase</keyword>
<keyword evidence="2" id="KW-0444">Lipid biosynthesis</keyword>
<accession>A0A382C2C2</accession>
<keyword evidence="4" id="KW-0328">Glycosyltransferase</keyword>
<evidence type="ECO:0000256" key="5">
    <source>
        <dbReference type="ARBA" id="ARBA00022679"/>
    </source>
</evidence>
<evidence type="ECO:0000256" key="3">
    <source>
        <dbReference type="ARBA" id="ARBA00022556"/>
    </source>
</evidence>
<evidence type="ECO:0000256" key="7">
    <source>
        <dbReference type="ARBA" id="ARBA00048975"/>
    </source>
</evidence>
<protein>
    <recommendedName>
        <fullName evidence="1">lipid-A-disaccharide synthase</fullName>
        <ecNumber evidence="1">2.4.1.182</ecNumber>
    </recommendedName>
</protein>
<dbReference type="SUPFAM" id="SSF53756">
    <property type="entry name" value="UDP-Glycosyltransferase/glycogen phosphorylase"/>
    <property type="match status" value="1"/>
</dbReference>
<keyword evidence="6" id="KW-0443">Lipid metabolism</keyword>
<dbReference type="InterPro" id="IPR003835">
    <property type="entry name" value="Glyco_trans_19"/>
</dbReference>
<proteinExistence type="predicted"/>
<dbReference type="EMBL" id="UINC01032480">
    <property type="protein sequence ID" value="SVB20208.1"/>
    <property type="molecule type" value="Genomic_DNA"/>
</dbReference>
<gene>
    <name evidence="8" type="ORF">METZ01_LOCUS173062</name>
</gene>
<name>A0A382C2C2_9ZZZZ</name>
<evidence type="ECO:0000256" key="6">
    <source>
        <dbReference type="ARBA" id="ARBA00023098"/>
    </source>
</evidence>
<evidence type="ECO:0000256" key="2">
    <source>
        <dbReference type="ARBA" id="ARBA00022516"/>
    </source>
</evidence>
<keyword evidence="3" id="KW-0441">Lipid A biosynthesis</keyword>
<dbReference type="GO" id="GO:0016020">
    <property type="term" value="C:membrane"/>
    <property type="evidence" value="ECO:0007669"/>
    <property type="project" value="GOC"/>
</dbReference>
<evidence type="ECO:0000313" key="8">
    <source>
        <dbReference type="EMBL" id="SVB20208.1"/>
    </source>
</evidence>
<feature type="non-terminal residue" evidence="8">
    <location>
        <position position="256"/>
    </location>
</feature>
<dbReference type="PANTHER" id="PTHR30372:SF4">
    <property type="entry name" value="LIPID-A-DISACCHARIDE SYNTHASE, MITOCHONDRIAL-RELATED"/>
    <property type="match status" value="1"/>
</dbReference>
<dbReference type="GO" id="GO:0005543">
    <property type="term" value="F:phospholipid binding"/>
    <property type="evidence" value="ECO:0007669"/>
    <property type="project" value="TreeGrafter"/>
</dbReference>
<dbReference type="Pfam" id="PF02684">
    <property type="entry name" value="LpxB"/>
    <property type="match status" value="1"/>
</dbReference>
<dbReference type="GO" id="GO:0009245">
    <property type="term" value="P:lipid A biosynthetic process"/>
    <property type="evidence" value="ECO:0007669"/>
    <property type="project" value="UniProtKB-KW"/>
</dbReference>